<dbReference type="InterPro" id="IPR020017">
    <property type="entry name" value="XapX_domain"/>
</dbReference>
<organism evidence="2 3">
    <name type="scientific">Tatumella morbirosei</name>
    <dbReference type="NCBI Taxonomy" id="642227"/>
    <lineage>
        <taxon>Bacteria</taxon>
        <taxon>Pseudomonadati</taxon>
        <taxon>Pseudomonadota</taxon>
        <taxon>Gammaproteobacteria</taxon>
        <taxon>Enterobacterales</taxon>
        <taxon>Erwiniaceae</taxon>
        <taxon>Tatumella</taxon>
    </lineage>
</organism>
<evidence type="ECO:0000256" key="1">
    <source>
        <dbReference type="SAM" id="Phobius"/>
    </source>
</evidence>
<keyword evidence="1" id="KW-1133">Transmembrane helix</keyword>
<dbReference type="Pfam" id="PF07235">
    <property type="entry name" value="DUF1427"/>
    <property type="match status" value="1"/>
</dbReference>
<dbReference type="STRING" id="642227.HA49_16200"/>
<accession>A0A095UCW9</accession>
<keyword evidence="1" id="KW-0472">Membrane</keyword>
<dbReference type="RefSeq" id="WP_038021710.1">
    <property type="nucleotide sequence ID" value="NZ_JPKR02000003.1"/>
</dbReference>
<reference evidence="2" key="1">
    <citation type="submission" date="2014-12" db="EMBL/GenBank/DDBJ databases">
        <title>The draft genome of the Tatumella morbirosei type strain, LMG23360T isolated from pineapple rot.</title>
        <authorList>
            <person name="Smits T.H."/>
            <person name="Palmer M."/>
            <person name="Venter S.N."/>
            <person name="Duffy B."/>
            <person name="Steenkamp E.T."/>
            <person name="Chan W.Y."/>
            <person name="Coutinho T.A."/>
            <person name="Coetzee M.P."/>
            <person name="De Maayer P."/>
        </authorList>
    </citation>
    <scope>NUCLEOTIDE SEQUENCE [LARGE SCALE GENOMIC DNA]</scope>
    <source>
        <strain evidence="2">LMG 23360</strain>
    </source>
</reference>
<comment type="caution">
    <text evidence="2">The sequence shown here is derived from an EMBL/GenBank/DDBJ whole genome shotgun (WGS) entry which is preliminary data.</text>
</comment>
<feature type="transmembrane region" description="Helical" evidence="1">
    <location>
        <begin position="5"/>
        <end position="22"/>
    </location>
</feature>
<evidence type="ECO:0000313" key="3">
    <source>
        <dbReference type="Proteomes" id="UP000029577"/>
    </source>
</evidence>
<dbReference type="AlphaFoldDB" id="A0A095UCW9"/>
<dbReference type="Proteomes" id="UP000029577">
    <property type="component" value="Unassembled WGS sequence"/>
</dbReference>
<dbReference type="eggNOG" id="COG4317">
    <property type="taxonomic scope" value="Bacteria"/>
</dbReference>
<keyword evidence="3" id="KW-1185">Reference proteome</keyword>
<gene>
    <name evidence="2" type="ORF">HA49_16200</name>
</gene>
<keyword evidence="1" id="KW-0812">Transmembrane</keyword>
<evidence type="ECO:0000313" key="2">
    <source>
        <dbReference type="EMBL" id="KGD72283.1"/>
    </source>
</evidence>
<feature type="transmembrane region" description="Helical" evidence="1">
    <location>
        <begin position="28"/>
        <end position="47"/>
    </location>
</feature>
<dbReference type="InterPro" id="IPR009872">
    <property type="entry name" value="DUF1427"/>
</dbReference>
<dbReference type="NCBIfam" id="TIGR03510">
    <property type="entry name" value="XapX"/>
    <property type="match status" value="1"/>
</dbReference>
<sequence length="84" mass="9344">MLKSYSVSLTVGILVGLIYAVLDVNSPAPPIIALVGLLGMQVGEHLIPLIKRLVNRQPVNRHWFRHEYYHKIGDKTPPSGDKTT</sequence>
<dbReference type="OrthoDB" id="4302993at2"/>
<protein>
    <submittedName>
        <fullName evidence="2">ABC transporter substrate-binding protein</fullName>
    </submittedName>
</protein>
<proteinExistence type="predicted"/>
<name>A0A095UCW9_9GAMM</name>
<dbReference type="EMBL" id="JPKR02000003">
    <property type="protein sequence ID" value="KGD72283.1"/>
    <property type="molecule type" value="Genomic_DNA"/>
</dbReference>